<gene>
    <name evidence="4 5" type="primary">LOC118411322</name>
    <name evidence="2" type="ORF">BRAFLDRAFT_84508</name>
</gene>
<reference evidence="4 5" key="3">
    <citation type="submission" date="2025-04" db="UniProtKB">
        <authorList>
            <consortium name="RefSeq"/>
        </authorList>
    </citation>
    <scope>IDENTIFICATION</scope>
    <source>
        <strain evidence="4 5">S238N-H82</strain>
        <tissue evidence="4 5">Testes</tissue>
    </source>
</reference>
<dbReference type="InterPro" id="IPR015897">
    <property type="entry name" value="CHK_kinase-like"/>
</dbReference>
<evidence type="ECO:0000313" key="3">
    <source>
        <dbReference type="Proteomes" id="UP000001554"/>
    </source>
</evidence>
<evidence type="ECO:0000259" key="1">
    <source>
        <dbReference type="SMART" id="SM00587"/>
    </source>
</evidence>
<protein>
    <submittedName>
        <fullName evidence="4 5">Uncharacterized protein LOC118411322</fullName>
    </submittedName>
</protein>
<name>C3XQE8_BRAFL</name>
<reference evidence="2" key="1">
    <citation type="journal article" date="2008" name="Nature">
        <title>The amphioxus genome and the evolution of the chordate karyotype.</title>
        <authorList>
            <consortium name="US DOE Joint Genome Institute (JGI-PGF)"/>
            <person name="Putnam N.H."/>
            <person name="Butts T."/>
            <person name="Ferrier D.E.K."/>
            <person name="Furlong R.F."/>
            <person name="Hellsten U."/>
            <person name="Kawashima T."/>
            <person name="Robinson-Rechavi M."/>
            <person name="Shoguchi E."/>
            <person name="Terry A."/>
            <person name="Yu J.-K."/>
            <person name="Benito-Gutierrez E.L."/>
            <person name="Dubchak I."/>
            <person name="Garcia-Fernandez J."/>
            <person name="Gibson-Brown J.J."/>
            <person name="Grigoriev I.V."/>
            <person name="Horton A.C."/>
            <person name="de Jong P.J."/>
            <person name="Jurka J."/>
            <person name="Kapitonov V.V."/>
            <person name="Kohara Y."/>
            <person name="Kuroki Y."/>
            <person name="Lindquist E."/>
            <person name="Lucas S."/>
            <person name="Osoegawa K."/>
            <person name="Pennacchio L.A."/>
            <person name="Salamov A.A."/>
            <person name="Satou Y."/>
            <person name="Sauka-Spengler T."/>
            <person name="Schmutz J."/>
            <person name="Shin-I T."/>
            <person name="Toyoda A."/>
            <person name="Bronner-Fraser M."/>
            <person name="Fujiyama A."/>
            <person name="Holland L.Z."/>
            <person name="Holland P.W.H."/>
            <person name="Satoh N."/>
            <person name="Rokhsar D.S."/>
        </authorList>
    </citation>
    <scope>NUCLEOTIDE SEQUENCE [LARGE SCALE GENOMIC DNA]</scope>
    <source>
        <strain evidence="2">S238N-H82</strain>
        <tissue evidence="2">Testes</tissue>
    </source>
</reference>
<feature type="domain" description="CHK kinase-like" evidence="1">
    <location>
        <begin position="156"/>
        <end position="345"/>
    </location>
</feature>
<dbReference type="OrthoDB" id="8250698at2759"/>
<dbReference type="PANTHER" id="PTHR11012">
    <property type="entry name" value="PROTEIN KINASE-LIKE DOMAIN-CONTAINING"/>
    <property type="match status" value="1"/>
</dbReference>
<dbReference type="InterPro" id="IPR011009">
    <property type="entry name" value="Kinase-like_dom_sf"/>
</dbReference>
<dbReference type="GeneID" id="118411322"/>
<dbReference type="InParanoid" id="C3XQE8"/>
<dbReference type="RefSeq" id="XP_035669419.1">
    <property type="nucleotide sequence ID" value="XM_035813526.1"/>
</dbReference>
<evidence type="ECO:0000313" key="5">
    <source>
        <dbReference type="RefSeq" id="XP_035669420.1"/>
    </source>
</evidence>
<keyword evidence="3" id="KW-1185">Reference proteome</keyword>
<evidence type="ECO:0000313" key="2">
    <source>
        <dbReference type="EMBL" id="EEN69761.1"/>
    </source>
</evidence>
<dbReference type="SUPFAM" id="SSF56112">
    <property type="entry name" value="Protein kinase-like (PK-like)"/>
    <property type="match status" value="1"/>
</dbReference>
<evidence type="ECO:0000313" key="4">
    <source>
        <dbReference type="RefSeq" id="XP_035669419.1"/>
    </source>
</evidence>
<accession>C3XQE8</accession>
<reference evidence="3" key="2">
    <citation type="journal article" date="2020" name="Nat. Ecol. Evol.">
        <title>Deeply conserved synteny resolves early events in vertebrate evolution.</title>
        <authorList>
            <person name="Simakov O."/>
            <person name="Marletaz F."/>
            <person name="Yue J.X."/>
            <person name="O'Connell B."/>
            <person name="Jenkins J."/>
            <person name="Brandt A."/>
            <person name="Calef R."/>
            <person name="Tung C.H."/>
            <person name="Huang T.K."/>
            <person name="Schmutz J."/>
            <person name="Satoh N."/>
            <person name="Yu J.K."/>
            <person name="Putnam N.H."/>
            <person name="Green R.E."/>
            <person name="Rokhsar D.S."/>
        </authorList>
    </citation>
    <scope>NUCLEOTIDE SEQUENCE [LARGE SCALE GENOMIC DNA]</scope>
    <source>
        <strain evidence="3">S238N-H82</strain>
    </source>
</reference>
<dbReference type="RefSeq" id="XP_035669420.1">
    <property type="nucleotide sequence ID" value="XM_035813527.1"/>
</dbReference>
<proteinExistence type="predicted"/>
<dbReference type="PANTHER" id="PTHR11012:SF30">
    <property type="entry name" value="PROTEIN KINASE-LIKE DOMAIN-CONTAINING"/>
    <property type="match status" value="1"/>
</dbReference>
<dbReference type="Proteomes" id="UP000001554">
    <property type="component" value="Chromosome 3"/>
</dbReference>
<dbReference type="OMA" id="QRENTKD"/>
<dbReference type="EMBL" id="GG666452">
    <property type="protein sequence ID" value="EEN69761.1"/>
    <property type="molecule type" value="Genomic_DNA"/>
</dbReference>
<dbReference type="eggNOG" id="ENOG502SGND">
    <property type="taxonomic scope" value="Eukaryota"/>
</dbReference>
<dbReference type="AlphaFoldDB" id="C3XQE8"/>
<dbReference type="KEGG" id="bfo:118411322"/>
<dbReference type="Gene3D" id="3.90.1200.10">
    <property type="match status" value="1"/>
</dbReference>
<sequence>MATPDKIPIPQSAEDIAPSWVQLVLQKDLPGVTVTDVDVKGLICEGDGNLSDIIAFDAAGTRNGTSQRYSLVAKLTNLTKPLENFGLEDYPQQIRLETVEVEFYSNVVADLLAMNSTDREIQAKGEADEDCPPDDSLFFPKCYFAANDPISKVSVRVMENLKTRGFSIKPNRLQLSRDEMMLTVGAIAQLHGLSHRLEVRSGVPLSKKYNQSILRESGYLSMDQAYTFGYVYGVQLLAAAFPEKTDLVARLKKFDAKSVLANAEKSPRLKVLNHVDCWVNNIMIKYDGDTPTEVKLVDWQLVQYLPPTCDLACLFLCCTGWDVFHNHRDAILAHYHQQLQQTLGPSESSGLKSYPLEQLKADFQADCLFGLVCRMIRLLVLPADQDLLQVVQEIQDWGVI</sequence>
<organism>
    <name type="scientific">Branchiostoma floridae</name>
    <name type="common">Florida lancelet</name>
    <name type="synonym">Amphioxus</name>
    <dbReference type="NCBI Taxonomy" id="7739"/>
    <lineage>
        <taxon>Eukaryota</taxon>
        <taxon>Metazoa</taxon>
        <taxon>Chordata</taxon>
        <taxon>Cephalochordata</taxon>
        <taxon>Leptocardii</taxon>
        <taxon>Amphioxiformes</taxon>
        <taxon>Branchiostomatidae</taxon>
        <taxon>Branchiostoma</taxon>
    </lineage>
</organism>
<dbReference type="SMART" id="SM00587">
    <property type="entry name" value="CHK"/>
    <property type="match status" value="1"/>
</dbReference>
<dbReference type="Pfam" id="PF02958">
    <property type="entry name" value="EcKL"/>
    <property type="match status" value="1"/>
</dbReference>
<dbReference type="InterPro" id="IPR004119">
    <property type="entry name" value="EcKL"/>
</dbReference>